<sequence>METDIVKTDLLIVGAGPAGASLACFLASHGRTGIMISAAPGCAETPRAHITNMAALECLRDIDLDQQCIAAAPAGQDMTHTRWCHSMAGEEYARLYSWGHDPKRRGDYDAASPCDHIDLPQTELEPILTRRAVAKGWTLRFNTTFLTFTRPSDAPDVIISTIRDDVSGKTYNIQSRFLFGCDGARSQVIRELGLPLIKKPGQGLALNVLLKADLSHLVKNRTGNLHWVFQPEREHPAWGWACVVRMVRPWTEWMFVFMPPPGANIKTDDMVASHDEYLARAKETIGDDSVNVEILHVSKWWINEIVAEHYSDGNVFCLGDAVHRHPPFNGLGSNTCLQDAFNLAWKISYVMSGRAGPKLLDTYSAERQPVGLDLVTRANQGMRDHVPWMQAIGMTEPDVEKRRALLAEFEDKGDVGRQRRQQFHRGIESTGTEFHGLGIEMNQQYSSDAVYRADEPEGMPPLPQDAVRQRLISSYPGMRLPHAWLNTRVPGTQLSTIDLAGHGAFCLLTGPGGQAWKEATAKVAKVVNVDIRGYSIGWKQDYEDVYFDWEKRREVEEDGCVLVRPDRFVAWRSKSMVGDARAKLEEVMRKVLCLS</sequence>
<dbReference type="Gene3D" id="3.50.50.60">
    <property type="entry name" value="FAD/NAD(P)-binding domain"/>
    <property type="match status" value="1"/>
</dbReference>
<evidence type="ECO:0000259" key="4">
    <source>
        <dbReference type="Pfam" id="PF01494"/>
    </source>
</evidence>
<dbReference type="Gene3D" id="3.40.30.120">
    <property type="match status" value="1"/>
</dbReference>
<accession>A0AAN6P6K2</accession>
<dbReference type="PRINTS" id="PR00420">
    <property type="entry name" value="RNGMNOXGNASE"/>
</dbReference>
<comment type="caution">
    <text evidence="5">The sequence shown here is derived from an EMBL/GenBank/DDBJ whole genome shotgun (WGS) entry which is preliminary data.</text>
</comment>
<feature type="domain" description="FAD-binding" evidence="4">
    <location>
        <begin position="7"/>
        <end position="377"/>
    </location>
</feature>
<organism evidence="5 6">
    <name type="scientific">Parachaetomium inaequale</name>
    <dbReference type="NCBI Taxonomy" id="2588326"/>
    <lineage>
        <taxon>Eukaryota</taxon>
        <taxon>Fungi</taxon>
        <taxon>Dikarya</taxon>
        <taxon>Ascomycota</taxon>
        <taxon>Pezizomycotina</taxon>
        <taxon>Sordariomycetes</taxon>
        <taxon>Sordariomycetidae</taxon>
        <taxon>Sordariales</taxon>
        <taxon>Chaetomiaceae</taxon>
        <taxon>Parachaetomium</taxon>
    </lineage>
</organism>
<name>A0AAN6P6K2_9PEZI</name>
<dbReference type="EMBL" id="MU854582">
    <property type="protein sequence ID" value="KAK4032704.1"/>
    <property type="molecule type" value="Genomic_DNA"/>
</dbReference>
<dbReference type="AlphaFoldDB" id="A0AAN6P6K2"/>
<reference evidence="6" key="1">
    <citation type="journal article" date="2023" name="Mol. Phylogenet. Evol.">
        <title>Genome-scale phylogeny and comparative genomics of the fungal order Sordariales.</title>
        <authorList>
            <person name="Hensen N."/>
            <person name="Bonometti L."/>
            <person name="Westerberg I."/>
            <person name="Brannstrom I.O."/>
            <person name="Guillou S."/>
            <person name="Cros-Aarteil S."/>
            <person name="Calhoun S."/>
            <person name="Haridas S."/>
            <person name="Kuo A."/>
            <person name="Mondo S."/>
            <person name="Pangilinan J."/>
            <person name="Riley R."/>
            <person name="LaButti K."/>
            <person name="Andreopoulos B."/>
            <person name="Lipzen A."/>
            <person name="Chen C."/>
            <person name="Yan M."/>
            <person name="Daum C."/>
            <person name="Ng V."/>
            <person name="Clum A."/>
            <person name="Steindorff A."/>
            <person name="Ohm R.A."/>
            <person name="Martin F."/>
            <person name="Silar P."/>
            <person name="Natvig D.O."/>
            <person name="Lalanne C."/>
            <person name="Gautier V."/>
            <person name="Ament-Velasquez S.L."/>
            <person name="Kruys A."/>
            <person name="Hutchinson M.I."/>
            <person name="Powell A.J."/>
            <person name="Barry K."/>
            <person name="Miller A.N."/>
            <person name="Grigoriev I.V."/>
            <person name="Debuchy R."/>
            <person name="Gladieux P."/>
            <person name="Hiltunen Thoren M."/>
            <person name="Johannesson H."/>
        </authorList>
    </citation>
    <scope>NUCLEOTIDE SEQUENCE [LARGE SCALE GENOMIC DNA]</scope>
    <source>
        <strain evidence="6">CBS 284.82</strain>
    </source>
</reference>
<dbReference type="Pfam" id="PF21274">
    <property type="entry name" value="Rng_hyd_C"/>
    <property type="match status" value="1"/>
</dbReference>
<dbReference type="GO" id="GO:0071949">
    <property type="term" value="F:FAD binding"/>
    <property type="evidence" value="ECO:0007669"/>
    <property type="project" value="InterPro"/>
</dbReference>
<keyword evidence="2" id="KW-0274">FAD</keyword>
<dbReference type="PROSITE" id="PS51257">
    <property type="entry name" value="PROKAR_LIPOPROTEIN"/>
    <property type="match status" value="1"/>
</dbReference>
<evidence type="ECO:0000256" key="2">
    <source>
        <dbReference type="ARBA" id="ARBA00022827"/>
    </source>
</evidence>
<evidence type="ECO:0000313" key="6">
    <source>
        <dbReference type="Proteomes" id="UP001303115"/>
    </source>
</evidence>
<evidence type="ECO:0000256" key="1">
    <source>
        <dbReference type="ARBA" id="ARBA00022630"/>
    </source>
</evidence>
<gene>
    <name evidence="5" type="ORF">C8A01DRAFT_40846</name>
</gene>
<keyword evidence="3" id="KW-0560">Oxidoreductase</keyword>
<evidence type="ECO:0000256" key="3">
    <source>
        <dbReference type="ARBA" id="ARBA00023002"/>
    </source>
</evidence>
<dbReference type="SUPFAM" id="SSF51905">
    <property type="entry name" value="FAD/NAD(P)-binding domain"/>
    <property type="match status" value="1"/>
</dbReference>
<keyword evidence="6" id="KW-1185">Reference proteome</keyword>
<dbReference type="InterPro" id="IPR002938">
    <property type="entry name" value="FAD-bd"/>
</dbReference>
<evidence type="ECO:0000313" key="5">
    <source>
        <dbReference type="EMBL" id="KAK4032704.1"/>
    </source>
</evidence>
<protein>
    <submittedName>
        <fullName evidence="5">FAD binding domain-containing protein</fullName>
    </submittedName>
</protein>
<dbReference type="GO" id="GO:0016709">
    <property type="term" value="F:oxidoreductase activity, acting on paired donors, with incorporation or reduction of molecular oxygen, NAD(P)H as one donor, and incorporation of one atom of oxygen"/>
    <property type="evidence" value="ECO:0007669"/>
    <property type="project" value="UniProtKB-ARBA"/>
</dbReference>
<proteinExistence type="predicted"/>
<dbReference type="Pfam" id="PF01494">
    <property type="entry name" value="FAD_binding_3"/>
    <property type="match status" value="1"/>
</dbReference>
<dbReference type="InterPro" id="IPR036188">
    <property type="entry name" value="FAD/NAD-bd_sf"/>
</dbReference>
<dbReference type="Proteomes" id="UP001303115">
    <property type="component" value="Unassembled WGS sequence"/>
</dbReference>
<dbReference type="PANTHER" id="PTHR43004:SF8">
    <property type="entry name" value="FAD-BINDING DOMAIN-CONTAINING PROTEIN-RELATED"/>
    <property type="match status" value="1"/>
</dbReference>
<dbReference type="Gene3D" id="3.30.9.10">
    <property type="entry name" value="D-Amino Acid Oxidase, subunit A, domain 2"/>
    <property type="match status" value="1"/>
</dbReference>
<dbReference type="PANTHER" id="PTHR43004">
    <property type="entry name" value="TRK SYSTEM POTASSIUM UPTAKE PROTEIN"/>
    <property type="match status" value="1"/>
</dbReference>
<keyword evidence="1" id="KW-0285">Flavoprotein</keyword>
<dbReference type="InterPro" id="IPR050641">
    <property type="entry name" value="RIFMO-like"/>
</dbReference>